<proteinExistence type="predicted"/>
<accession>A0A397TX83</accession>
<evidence type="ECO:0008006" key="4">
    <source>
        <dbReference type="Google" id="ProtNLM"/>
    </source>
</evidence>
<dbReference type="SUPFAM" id="SSF53041">
    <property type="entry name" value="Resolvase-like"/>
    <property type="match status" value="1"/>
</dbReference>
<evidence type="ECO:0000313" key="2">
    <source>
        <dbReference type="EMBL" id="RIB01488.1"/>
    </source>
</evidence>
<protein>
    <recommendedName>
        <fullName evidence="4">Resolvase/invertase-type recombinase catalytic domain-containing protein</fullName>
    </recommendedName>
</protein>
<feature type="region of interest" description="Disordered" evidence="1">
    <location>
        <begin position="109"/>
        <end position="130"/>
    </location>
</feature>
<evidence type="ECO:0000313" key="3">
    <source>
        <dbReference type="Proteomes" id="UP000266673"/>
    </source>
</evidence>
<feature type="compositionally biased region" description="Basic and acidic residues" evidence="1">
    <location>
        <begin position="109"/>
        <end position="120"/>
    </location>
</feature>
<evidence type="ECO:0000256" key="1">
    <source>
        <dbReference type="SAM" id="MobiDB-lite"/>
    </source>
</evidence>
<sequence length="159" mass="18369">MTLFNYGNNRRLPESTQKAKVCYARVSLEHQQGDFERQIADLRYNYPGYEIISGIEVEEVVVTQKDQLCRLESEIVEWIFKKNGTLLVCLWHNIMDYALLPIIQEKKDFPSDSKVPKKSNETSSKQGMTHSPFFHPEGTIETQAIDDQCLVIVEKEGIE</sequence>
<organism evidence="2 3">
    <name type="scientific">Gigaspora rosea</name>
    <dbReference type="NCBI Taxonomy" id="44941"/>
    <lineage>
        <taxon>Eukaryota</taxon>
        <taxon>Fungi</taxon>
        <taxon>Fungi incertae sedis</taxon>
        <taxon>Mucoromycota</taxon>
        <taxon>Glomeromycotina</taxon>
        <taxon>Glomeromycetes</taxon>
        <taxon>Diversisporales</taxon>
        <taxon>Gigasporaceae</taxon>
        <taxon>Gigaspora</taxon>
    </lineage>
</organism>
<dbReference type="OrthoDB" id="2446774at2759"/>
<keyword evidence="3" id="KW-1185">Reference proteome</keyword>
<comment type="caution">
    <text evidence="2">The sequence shown here is derived from an EMBL/GenBank/DDBJ whole genome shotgun (WGS) entry which is preliminary data.</text>
</comment>
<name>A0A397TX83_9GLOM</name>
<dbReference type="AlphaFoldDB" id="A0A397TX83"/>
<gene>
    <name evidence="2" type="ORF">C2G38_2230650</name>
</gene>
<reference evidence="2 3" key="1">
    <citation type="submission" date="2018-06" db="EMBL/GenBank/DDBJ databases">
        <title>Comparative genomics reveals the genomic features of Rhizophagus irregularis, R. cerebriforme, R. diaphanum and Gigaspora rosea, and their symbiotic lifestyle signature.</title>
        <authorList>
            <person name="Morin E."/>
            <person name="San Clemente H."/>
            <person name="Chen E.C.H."/>
            <person name="De La Providencia I."/>
            <person name="Hainaut M."/>
            <person name="Kuo A."/>
            <person name="Kohler A."/>
            <person name="Murat C."/>
            <person name="Tang N."/>
            <person name="Roy S."/>
            <person name="Loubradou J."/>
            <person name="Henrissat B."/>
            <person name="Grigoriev I.V."/>
            <person name="Corradi N."/>
            <person name="Roux C."/>
            <person name="Martin F.M."/>
        </authorList>
    </citation>
    <scope>NUCLEOTIDE SEQUENCE [LARGE SCALE GENOMIC DNA]</scope>
    <source>
        <strain evidence="2 3">DAOM 194757</strain>
    </source>
</reference>
<dbReference type="GO" id="GO:0003677">
    <property type="term" value="F:DNA binding"/>
    <property type="evidence" value="ECO:0007669"/>
    <property type="project" value="InterPro"/>
</dbReference>
<dbReference type="InterPro" id="IPR036162">
    <property type="entry name" value="Resolvase-like_N_sf"/>
</dbReference>
<dbReference type="GO" id="GO:0000150">
    <property type="term" value="F:DNA strand exchange activity"/>
    <property type="evidence" value="ECO:0007669"/>
    <property type="project" value="InterPro"/>
</dbReference>
<dbReference type="Proteomes" id="UP000266673">
    <property type="component" value="Unassembled WGS sequence"/>
</dbReference>
<dbReference type="EMBL" id="QKWP01003091">
    <property type="protein sequence ID" value="RIB01488.1"/>
    <property type="molecule type" value="Genomic_DNA"/>
</dbReference>